<feature type="compositionally biased region" description="Basic and acidic residues" evidence="1">
    <location>
        <begin position="16"/>
        <end position="44"/>
    </location>
</feature>
<reference evidence="2" key="1">
    <citation type="journal article" date="2020" name="Nature">
        <title>Giant virus diversity and host interactions through global metagenomics.</title>
        <authorList>
            <person name="Schulz F."/>
            <person name="Roux S."/>
            <person name="Paez-Espino D."/>
            <person name="Jungbluth S."/>
            <person name="Walsh D.A."/>
            <person name="Denef V.J."/>
            <person name="McMahon K.D."/>
            <person name="Konstantinidis K.T."/>
            <person name="Eloe-Fadrosh E.A."/>
            <person name="Kyrpides N.C."/>
            <person name="Woyke T."/>
        </authorList>
    </citation>
    <scope>NUCLEOTIDE SEQUENCE</scope>
    <source>
        <strain evidence="2">GVMAG-M-3300023184-182</strain>
    </source>
</reference>
<dbReference type="EMBL" id="MN740052">
    <property type="protein sequence ID" value="QHT85922.1"/>
    <property type="molecule type" value="Genomic_DNA"/>
</dbReference>
<feature type="compositionally biased region" description="Basic residues" evidence="1">
    <location>
        <begin position="280"/>
        <end position="298"/>
    </location>
</feature>
<proteinExistence type="predicted"/>
<feature type="region of interest" description="Disordered" evidence="1">
    <location>
        <begin position="1"/>
        <end position="46"/>
    </location>
</feature>
<name>A0A6C0HZH6_9ZZZZ</name>
<protein>
    <submittedName>
        <fullName evidence="2">Uncharacterized protein</fullName>
    </submittedName>
</protein>
<feature type="region of interest" description="Disordered" evidence="1">
    <location>
        <begin position="259"/>
        <end position="298"/>
    </location>
</feature>
<sequence>MSSDDEDNGRRVRRRLSPEKASMKAEVHPEKVSMEAEEHAEPLRRTSSNAPDHVFVELSDNLELLQFEGISENILAEIIKRTQRCHDEFKKCGFSYKNDEQTACVGWSARALGITDDQSLCDSVKEQLQLKTGTSDKKFCDLLSEYVEQTTLPTQIQMRDVTIDELFASLQPNCSTPICISHSSIHLKHAILAIKIQEGSSTSCMLFDPSQRDKDLRTLITDHKTIKSMFRTETYSNFAETLKSSIQPRVHVFCRPLSPKLSKKRKSTKSPEKLKDHFGGKKSRKLRKLRKSRKLRRK</sequence>
<dbReference type="AlphaFoldDB" id="A0A6C0HZH6"/>
<evidence type="ECO:0000313" key="2">
    <source>
        <dbReference type="EMBL" id="QHT85922.1"/>
    </source>
</evidence>
<evidence type="ECO:0000256" key="1">
    <source>
        <dbReference type="SAM" id="MobiDB-lite"/>
    </source>
</evidence>
<feature type="compositionally biased region" description="Basic and acidic residues" evidence="1">
    <location>
        <begin position="269"/>
        <end position="279"/>
    </location>
</feature>
<organism evidence="2">
    <name type="scientific">viral metagenome</name>
    <dbReference type="NCBI Taxonomy" id="1070528"/>
    <lineage>
        <taxon>unclassified sequences</taxon>
        <taxon>metagenomes</taxon>
        <taxon>organismal metagenomes</taxon>
    </lineage>
</organism>
<accession>A0A6C0HZH6</accession>